<dbReference type="InterPro" id="IPR004176">
    <property type="entry name" value="Clp_R_N"/>
</dbReference>
<dbReference type="SUPFAM" id="SSF81923">
    <property type="entry name" value="Double Clp-N motif"/>
    <property type="match status" value="1"/>
</dbReference>
<protein>
    <submittedName>
        <fullName evidence="11">ATP-dependent Clp protease ATP-binding subunit ClpA</fullName>
    </submittedName>
</protein>
<name>A0A0E3U941_9BURK</name>
<dbReference type="EMBL" id="CP011253">
    <property type="protein sequence ID" value="AKC71868.1"/>
    <property type="molecule type" value="Genomic_DNA"/>
</dbReference>
<dbReference type="PANTHER" id="PTHR11638:SF111">
    <property type="entry name" value="ATP-DEPENDENT CLP PROTEASE ATP-BINDING SUBUNIT CLPA"/>
    <property type="match status" value="1"/>
</dbReference>
<dbReference type="OrthoDB" id="9803641at2"/>
<dbReference type="InterPro" id="IPR018368">
    <property type="entry name" value="ClpA/B_CS1"/>
</dbReference>
<dbReference type="Pfam" id="PF17871">
    <property type="entry name" value="AAA_lid_9"/>
    <property type="match status" value="1"/>
</dbReference>
<dbReference type="GO" id="GO:0006508">
    <property type="term" value="P:proteolysis"/>
    <property type="evidence" value="ECO:0007669"/>
    <property type="project" value="UniProtKB-KW"/>
</dbReference>
<dbReference type="InterPro" id="IPR036628">
    <property type="entry name" value="Clp_N_dom_sf"/>
</dbReference>
<dbReference type="FunFam" id="3.40.50.300:FF:000025">
    <property type="entry name" value="ATP-dependent Clp protease subunit"/>
    <property type="match status" value="1"/>
</dbReference>
<keyword evidence="2 7" id="KW-0677">Repeat</keyword>
<dbReference type="InterPro" id="IPR050130">
    <property type="entry name" value="ClpA_ClpB"/>
</dbReference>
<dbReference type="InterPro" id="IPR003593">
    <property type="entry name" value="AAA+_ATPase"/>
</dbReference>
<gene>
    <name evidence="11" type="ORF">MB84_24065</name>
</gene>
<evidence type="ECO:0000313" key="12">
    <source>
        <dbReference type="Proteomes" id="UP000035050"/>
    </source>
</evidence>
<evidence type="ECO:0000313" key="11">
    <source>
        <dbReference type="EMBL" id="AKC71868.1"/>
    </source>
</evidence>
<keyword evidence="5 8" id="KW-0143">Chaperone</keyword>
<keyword evidence="11" id="KW-0378">Hydrolase</keyword>
<keyword evidence="11" id="KW-0645">Protease</keyword>
<dbReference type="CDD" id="cd19499">
    <property type="entry name" value="RecA-like_ClpB_Hsp104-like"/>
    <property type="match status" value="1"/>
</dbReference>
<evidence type="ECO:0000256" key="6">
    <source>
        <dbReference type="ARBA" id="ARBA00025613"/>
    </source>
</evidence>
<evidence type="ECO:0000256" key="2">
    <source>
        <dbReference type="ARBA" id="ARBA00022737"/>
    </source>
</evidence>
<feature type="region of interest" description="Disordered" evidence="9">
    <location>
        <begin position="746"/>
        <end position="765"/>
    </location>
</feature>
<dbReference type="SUPFAM" id="SSF52540">
    <property type="entry name" value="P-loop containing nucleoside triphosphate hydrolases"/>
    <property type="match status" value="2"/>
</dbReference>
<dbReference type="PRINTS" id="PR00300">
    <property type="entry name" value="CLPPROTEASEA"/>
</dbReference>
<dbReference type="InterPro" id="IPR028299">
    <property type="entry name" value="ClpA/B_CS2"/>
</dbReference>
<keyword evidence="12" id="KW-1185">Reference proteome</keyword>
<dbReference type="Gene3D" id="1.10.1780.10">
    <property type="entry name" value="Clp, N-terminal domain"/>
    <property type="match status" value="1"/>
</dbReference>
<dbReference type="InterPro" id="IPR001270">
    <property type="entry name" value="ClpA/B"/>
</dbReference>
<dbReference type="RefSeq" id="WP_046292954.1">
    <property type="nucleotide sequence ID" value="NZ_CP011253.3"/>
</dbReference>
<evidence type="ECO:0000256" key="5">
    <source>
        <dbReference type="ARBA" id="ARBA00023186"/>
    </source>
</evidence>
<evidence type="ECO:0000256" key="8">
    <source>
        <dbReference type="RuleBase" id="RU004432"/>
    </source>
</evidence>
<dbReference type="PANTHER" id="PTHR11638">
    <property type="entry name" value="ATP-DEPENDENT CLP PROTEASE"/>
    <property type="match status" value="1"/>
</dbReference>
<sequence>MIAQELEVSLHMAFMEARQARHEFITVEHLLLALLDNPTAAEVLRACAANLDDLRQNLRNFIADNTPTVPGSDEVDTQPTLGFQRVIQRAIMHVQSTSNGKKEVTGANVLVAIFGEKDSHAVYYLQQQGVTRLDVVNFISHGITKTGASGESAKAGEGSAEGEEGANAKESPLAQYTQNLNQMARDGKIDPLIGRESEVERVVQVLCRRRKNNPLLVGEAGVGKTAIAEGLAWRVTRGEVPEILQDATVYSLDMGALLAGTKYRGDFEQRLKAVLKELKERSNAILFIDEIHTLIGAGAASGGTLDASNLLKPALSSGQLKCIGATTFTEYRGIFEKDAALSRRFQKIDVNEPTVEQTVQILRGLKSRFEEHHGVKYSSSALSAAAELSAKFITDRHLPDKAIDVIDEAGAAQRILPKSKQKKTIGKGEIEEIVSKIARIPAQSVSADDRGKLQTLDRDLKSVVFGQDPAIDALSAAIKMSRAGLGKTDKPIGAFLFSGPTGVGKTEVAKQLAFTLGIELIRFDMSEYMERHAVSRLIGAPPGYVGFDQGGLLTEAVTKKPHCVLLLDEIEKAHPDIFNVLLQVMDHGTLTDNNGRKADFRNVIIIMTTNAGAETINRASIGFTNERQAGDEMADIKRMFTPEFRNRLDSIISFKPLDEQIILRVVDKFLIQLEDQLHEKKVEVVFTDKLRTYLSKKGFDPLMGARPMQRLIQDTIRRALADELLFGRLTSGGRVTVDLDENDQVQLSFPEDGNTKAQPEAAEVE</sequence>
<dbReference type="Gene3D" id="3.40.50.300">
    <property type="entry name" value="P-loop containing nucleotide triphosphate hydrolases"/>
    <property type="match status" value="2"/>
</dbReference>
<dbReference type="InterPro" id="IPR027417">
    <property type="entry name" value="P-loop_NTPase"/>
</dbReference>
<evidence type="ECO:0000256" key="9">
    <source>
        <dbReference type="SAM" id="MobiDB-lite"/>
    </source>
</evidence>
<dbReference type="CDD" id="cd00009">
    <property type="entry name" value="AAA"/>
    <property type="match status" value="1"/>
</dbReference>
<dbReference type="InterPro" id="IPR019489">
    <property type="entry name" value="Clp_ATPase_C"/>
</dbReference>
<dbReference type="Gene3D" id="1.10.8.60">
    <property type="match status" value="2"/>
</dbReference>
<dbReference type="AlphaFoldDB" id="A0A0E3U941"/>
<dbReference type="KEGG" id="pox:MB84_24065"/>
<dbReference type="Pfam" id="PF10431">
    <property type="entry name" value="ClpB_D2-small"/>
    <property type="match status" value="1"/>
</dbReference>
<organism evidence="11 12">
    <name type="scientific">Pandoraea oxalativorans</name>
    <dbReference type="NCBI Taxonomy" id="573737"/>
    <lineage>
        <taxon>Bacteria</taxon>
        <taxon>Pseudomonadati</taxon>
        <taxon>Pseudomonadota</taxon>
        <taxon>Betaproteobacteria</taxon>
        <taxon>Burkholderiales</taxon>
        <taxon>Burkholderiaceae</taxon>
        <taxon>Pandoraea</taxon>
    </lineage>
</organism>
<dbReference type="GO" id="GO:0016887">
    <property type="term" value="F:ATP hydrolysis activity"/>
    <property type="evidence" value="ECO:0007669"/>
    <property type="project" value="InterPro"/>
</dbReference>
<feature type="domain" description="Clp R" evidence="10">
    <location>
        <begin position="1"/>
        <end position="146"/>
    </location>
</feature>
<dbReference type="InterPro" id="IPR041546">
    <property type="entry name" value="ClpA/ClpB_AAA_lid"/>
</dbReference>
<proteinExistence type="inferred from homology"/>
<dbReference type="PROSITE" id="PS00871">
    <property type="entry name" value="CLPAB_2"/>
    <property type="match status" value="1"/>
</dbReference>
<dbReference type="Pfam" id="PF07724">
    <property type="entry name" value="AAA_2"/>
    <property type="match status" value="1"/>
</dbReference>
<dbReference type="InterPro" id="IPR013461">
    <property type="entry name" value="ClpA"/>
</dbReference>
<feature type="region of interest" description="Disordered" evidence="9">
    <location>
        <begin position="146"/>
        <end position="171"/>
    </location>
</feature>
<dbReference type="HOGENOM" id="CLU_005070_4_2_4"/>
<keyword evidence="3 8" id="KW-0547">Nucleotide-binding</keyword>
<keyword evidence="4 8" id="KW-0067">ATP-binding</keyword>
<evidence type="ECO:0000256" key="3">
    <source>
        <dbReference type="ARBA" id="ARBA00022741"/>
    </source>
</evidence>
<evidence type="ECO:0000256" key="4">
    <source>
        <dbReference type="ARBA" id="ARBA00022840"/>
    </source>
</evidence>
<feature type="compositionally biased region" description="Low complexity" evidence="9">
    <location>
        <begin position="147"/>
        <end position="158"/>
    </location>
</feature>
<evidence type="ECO:0000259" key="10">
    <source>
        <dbReference type="PROSITE" id="PS51903"/>
    </source>
</evidence>
<dbReference type="PROSITE" id="PS00870">
    <property type="entry name" value="CLPAB_1"/>
    <property type="match status" value="1"/>
</dbReference>
<evidence type="ECO:0000256" key="1">
    <source>
        <dbReference type="ARBA" id="ARBA00008675"/>
    </source>
</evidence>
<dbReference type="InterPro" id="IPR003959">
    <property type="entry name" value="ATPase_AAA_core"/>
</dbReference>
<dbReference type="PROSITE" id="PS51903">
    <property type="entry name" value="CLP_R"/>
    <property type="match status" value="1"/>
</dbReference>
<dbReference type="Pfam" id="PF02861">
    <property type="entry name" value="Clp_N"/>
    <property type="match status" value="1"/>
</dbReference>
<dbReference type="FunFam" id="1.10.8.60:FF:000011">
    <property type="entry name" value="ATP-dependent Clp protease ATP-binding subunit"/>
    <property type="match status" value="1"/>
</dbReference>
<accession>A0A0E3U941</accession>
<dbReference type="SMART" id="SM00382">
    <property type="entry name" value="AAA"/>
    <property type="match status" value="2"/>
</dbReference>
<reference evidence="11" key="1">
    <citation type="submission" date="2016-06" db="EMBL/GenBank/DDBJ databases">
        <title>Pandoraea oxalativorans DSM 23570 Genome Sequencing.</title>
        <authorList>
            <person name="Ee R."/>
            <person name="Lim Y.-L."/>
            <person name="Yong D."/>
            <person name="Yin W.-F."/>
            <person name="Chan K.-G."/>
        </authorList>
    </citation>
    <scope>NUCLEOTIDE SEQUENCE</scope>
    <source>
        <strain evidence="11">DSM 23570</strain>
    </source>
</reference>
<dbReference type="GO" id="GO:0043335">
    <property type="term" value="P:protein unfolding"/>
    <property type="evidence" value="ECO:0007669"/>
    <property type="project" value="InterPro"/>
</dbReference>
<dbReference type="GO" id="GO:0005737">
    <property type="term" value="C:cytoplasm"/>
    <property type="evidence" value="ECO:0007669"/>
    <property type="project" value="TreeGrafter"/>
</dbReference>
<dbReference type="PATRIC" id="fig|573737.6.peg.589"/>
<dbReference type="NCBIfam" id="TIGR02639">
    <property type="entry name" value="ClpA"/>
    <property type="match status" value="1"/>
</dbReference>
<dbReference type="GO" id="GO:0008233">
    <property type="term" value="F:peptidase activity"/>
    <property type="evidence" value="ECO:0007669"/>
    <property type="project" value="UniProtKB-KW"/>
</dbReference>
<dbReference type="FunFam" id="3.40.50.300:FF:000010">
    <property type="entry name" value="Chaperone clpB 1, putative"/>
    <property type="match status" value="1"/>
</dbReference>
<dbReference type="GO" id="GO:0005524">
    <property type="term" value="F:ATP binding"/>
    <property type="evidence" value="ECO:0007669"/>
    <property type="project" value="UniProtKB-KW"/>
</dbReference>
<comment type="similarity">
    <text evidence="1 8">Belongs to the ClpA/ClpB family.</text>
</comment>
<dbReference type="Pfam" id="PF00004">
    <property type="entry name" value="AAA"/>
    <property type="match status" value="1"/>
</dbReference>
<dbReference type="Proteomes" id="UP000035050">
    <property type="component" value="Chromosome"/>
</dbReference>
<evidence type="ECO:0000256" key="7">
    <source>
        <dbReference type="PROSITE-ProRule" id="PRU01251"/>
    </source>
</evidence>
<dbReference type="GO" id="GO:0034605">
    <property type="term" value="P:cellular response to heat"/>
    <property type="evidence" value="ECO:0007669"/>
    <property type="project" value="TreeGrafter"/>
</dbReference>
<dbReference type="SMART" id="SM01086">
    <property type="entry name" value="ClpB_D2-small"/>
    <property type="match status" value="1"/>
</dbReference>
<comment type="function">
    <text evidence="6">Part of a stress-induced multi-chaperone system, it is involved in the recovery of the cell from heat-induced damage, in cooperation with DnaK, DnaJ and GrpE. Acts before DnaK, in the processing of protein aggregates. Protein binding stimulates the ATPase activity; ATP hydrolysis unfolds the denatured protein aggregates, which probably helps expose new hydrophobic binding sites on the surface of ClpB-bound aggregates, contributing to the solubilization and refolding of denatured protein aggregates by DnaK.</text>
</comment>